<evidence type="ECO:0000313" key="3">
    <source>
        <dbReference type="Proteomes" id="UP000190188"/>
    </source>
</evidence>
<feature type="transmembrane region" description="Helical" evidence="1">
    <location>
        <begin position="12"/>
        <end position="30"/>
    </location>
</feature>
<feature type="transmembrane region" description="Helical" evidence="1">
    <location>
        <begin position="42"/>
        <end position="62"/>
    </location>
</feature>
<dbReference type="AlphaFoldDB" id="A0A1T2X8D5"/>
<keyword evidence="1" id="KW-0812">Transmembrane</keyword>
<comment type="caution">
    <text evidence="2">The sequence shown here is derived from an EMBL/GenBank/DDBJ whole genome shotgun (WGS) entry which is preliminary data.</text>
</comment>
<dbReference type="EMBL" id="MSZX01000007">
    <property type="protein sequence ID" value="OPA76120.1"/>
    <property type="molecule type" value="Genomic_DNA"/>
</dbReference>
<sequence length="70" mass="7959">MKQKIKRGVIQIFVFLATLRILFLVLNWVFDDVITIGPILQITQMVCSVMILLISLIVTSLLTRGSKSMH</sequence>
<keyword evidence="1" id="KW-1133">Transmembrane helix</keyword>
<evidence type="ECO:0000256" key="1">
    <source>
        <dbReference type="SAM" id="Phobius"/>
    </source>
</evidence>
<keyword evidence="3" id="KW-1185">Reference proteome</keyword>
<organism evidence="2 3">
    <name type="scientific">Paenibacillus selenitireducens</name>
    <dbReference type="NCBI Taxonomy" id="1324314"/>
    <lineage>
        <taxon>Bacteria</taxon>
        <taxon>Bacillati</taxon>
        <taxon>Bacillota</taxon>
        <taxon>Bacilli</taxon>
        <taxon>Bacillales</taxon>
        <taxon>Paenibacillaceae</taxon>
        <taxon>Paenibacillus</taxon>
    </lineage>
</organism>
<gene>
    <name evidence="2" type="ORF">BVG16_18050</name>
</gene>
<evidence type="ECO:0000313" key="2">
    <source>
        <dbReference type="EMBL" id="OPA76120.1"/>
    </source>
</evidence>
<dbReference type="Proteomes" id="UP000190188">
    <property type="component" value="Unassembled WGS sequence"/>
</dbReference>
<name>A0A1T2X8D5_9BACL</name>
<keyword evidence="1" id="KW-0472">Membrane</keyword>
<proteinExistence type="predicted"/>
<accession>A0A1T2X8D5</accession>
<reference evidence="2 3" key="1">
    <citation type="submission" date="2017-01" db="EMBL/GenBank/DDBJ databases">
        <title>Genome analysis of Paenibacillus selenitrireducens ES3-24.</title>
        <authorList>
            <person name="Xu D."/>
            <person name="Yao R."/>
            <person name="Zheng S."/>
        </authorList>
    </citation>
    <scope>NUCLEOTIDE SEQUENCE [LARGE SCALE GENOMIC DNA]</scope>
    <source>
        <strain evidence="2 3">ES3-24</strain>
    </source>
</reference>
<protein>
    <submittedName>
        <fullName evidence="2">Uncharacterized protein</fullName>
    </submittedName>
</protein>